<feature type="signal peptide" evidence="1">
    <location>
        <begin position="1"/>
        <end position="20"/>
    </location>
</feature>
<evidence type="ECO:0000313" key="3">
    <source>
        <dbReference type="Proteomes" id="UP000772434"/>
    </source>
</evidence>
<evidence type="ECO:0000256" key="1">
    <source>
        <dbReference type="SAM" id="SignalP"/>
    </source>
</evidence>
<name>A0A9P5PEZ5_9AGAR</name>
<dbReference type="AlphaFoldDB" id="A0A9P5PEZ5"/>
<keyword evidence="1" id="KW-0732">Signal</keyword>
<accession>A0A9P5PEZ5</accession>
<reference evidence="2" key="1">
    <citation type="submission" date="2020-11" db="EMBL/GenBank/DDBJ databases">
        <authorList>
            <consortium name="DOE Joint Genome Institute"/>
            <person name="Ahrendt S."/>
            <person name="Riley R."/>
            <person name="Andreopoulos W."/>
            <person name="Labutti K."/>
            <person name="Pangilinan J."/>
            <person name="Ruiz-Duenas F.J."/>
            <person name="Barrasa J.M."/>
            <person name="Sanchez-Garcia M."/>
            <person name="Camarero S."/>
            <person name="Miyauchi S."/>
            <person name="Serrano A."/>
            <person name="Linde D."/>
            <person name="Babiker R."/>
            <person name="Drula E."/>
            <person name="Ayuso-Fernandez I."/>
            <person name="Pacheco R."/>
            <person name="Padilla G."/>
            <person name="Ferreira P."/>
            <person name="Barriuso J."/>
            <person name="Kellner H."/>
            <person name="Castanera R."/>
            <person name="Alfaro M."/>
            <person name="Ramirez L."/>
            <person name="Pisabarro A.G."/>
            <person name="Kuo A."/>
            <person name="Tritt A."/>
            <person name="Lipzen A."/>
            <person name="He G."/>
            <person name="Yan M."/>
            <person name="Ng V."/>
            <person name="Cullen D."/>
            <person name="Martin F."/>
            <person name="Rosso M.-N."/>
            <person name="Henrissat B."/>
            <person name="Hibbett D."/>
            <person name="Martinez A.T."/>
            <person name="Grigoriev I.V."/>
        </authorList>
    </citation>
    <scope>NUCLEOTIDE SEQUENCE</scope>
    <source>
        <strain evidence="2">AH 40177</strain>
    </source>
</reference>
<sequence length="283" mass="32387">MHPKVVCLFLLAMLMTSTGCVRTSRQKPFEATLLDYQGKPRPRRPELKKGSRTHDVITMGAKTKVVRGLVAILREKANEKQNLNDPMRKLLNAQLRWDTSYVDKPERVTYFAIRGLVCSPYCLGFIVAGTHNQKNVAKIENPCFWRWRRPKTWKKLLFPPSIAPIKAPAEAIANHAALQVAVGLEEDPWNTFGTFCSLVATTASVLAINHDLPYTKQPDFPIDELCRQVADALSYFDDTHFLNFWPIREALRMYLEDYQAEHSLQDIRICEPNQASQINLVFE</sequence>
<proteinExistence type="predicted"/>
<comment type="caution">
    <text evidence="2">The sequence shown here is derived from an EMBL/GenBank/DDBJ whole genome shotgun (WGS) entry which is preliminary data.</text>
</comment>
<evidence type="ECO:0000313" key="2">
    <source>
        <dbReference type="EMBL" id="KAF9060935.1"/>
    </source>
</evidence>
<dbReference type="EMBL" id="JADNRY010000221">
    <property type="protein sequence ID" value="KAF9060935.1"/>
    <property type="molecule type" value="Genomic_DNA"/>
</dbReference>
<gene>
    <name evidence="2" type="ORF">BDP27DRAFT_1370116</name>
</gene>
<feature type="chain" id="PRO_5040449450" evidence="1">
    <location>
        <begin position="21"/>
        <end position="283"/>
    </location>
</feature>
<dbReference type="Proteomes" id="UP000772434">
    <property type="component" value="Unassembled WGS sequence"/>
</dbReference>
<organism evidence="2 3">
    <name type="scientific">Rhodocollybia butyracea</name>
    <dbReference type="NCBI Taxonomy" id="206335"/>
    <lineage>
        <taxon>Eukaryota</taxon>
        <taxon>Fungi</taxon>
        <taxon>Dikarya</taxon>
        <taxon>Basidiomycota</taxon>
        <taxon>Agaricomycotina</taxon>
        <taxon>Agaricomycetes</taxon>
        <taxon>Agaricomycetidae</taxon>
        <taxon>Agaricales</taxon>
        <taxon>Marasmiineae</taxon>
        <taxon>Omphalotaceae</taxon>
        <taxon>Rhodocollybia</taxon>
    </lineage>
</organism>
<protein>
    <submittedName>
        <fullName evidence="2">Uncharacterized protein</fullName>
    </submittedName>
</protein>
<keyword evidence="3" id="KW-1185">Reference proteome</keyword>
<dbReference type="PROSITE" id="PS51257">
    <property type="entry name" value="PROKAR_LIPOPROTEIN"/>
    <property type="match status" value="1"/>
</dbReference>
<dbReference type="OrthoDB" id="3271097at2759"/>